<dbReference type="AlphaFoldDB" id="A0A0K2UQ46"/>
<evidence type="ECO:0000313" key="1">
    <source>
        <dbReference type="EMBL" id="CDW39851.1"/>
    </source>
</evidence>
<protein>
    <submittedName>
        <fullName evidence="1">Uncharacterized protein</fullName>
    </submittedName>
</protein>
<proteinExistence type="predicted"/>
<dbReference type="EMBL" id="HACA01022490">
    <property type="protein sequence ID" value="CDW39851.1"/>
    <property type="molecule type" value="Transcribed_RNA"/>
</dbReference>
<organism evidence="1">
    <name type="scientific">Lepeophtheirus salmonis</name>
    <name type="common">Salmon louse</name>
    <name type="synonym">Caligus salmonis</name>
    <dbReference type="NCBI Taxonomy" id="72036"/>
    <lineage>
        <taxon>Eukaryota</taxon>
        <taxon>Metazoa</taxon>
        <taxon>Ecdysozoa</taxon>
        <taxon>Arthropoda</taxon>
        <taxon>Crustacea</taxon>
        <taxon>Multicrustacea</taxon>
        <taxon>Hexanauplia</taxon>
        <taxon>Copepoda</taxon>
        <taxon>Siphonostomatoida</taxon>
        <taxon>Caligidae</taxon>
        <taxon>Lepeophtheirus</taxon>
    </lineage>
</organism>
<accession>A0A0K2UQ46</accession>
<reference evidence="1" key="1">
    <citation type="submission" date="2014-05" db="EMBL/GenBank/DDBJ databases">
        <authorList>
            <person name="Chronopoulou M."/>
        </authorList>
    </citation>
    <scope>NUCLEOTIDE SEQUENCE</scope>
    <source>
        <tissue evidence="1">Whole organism</tissue>
    </source>
</reference>
<sequence length="62" mass="6906">MSISPLNPHMAKNNQNFSNNDTADIWPAFIWPSSALNSTTALCSLRYLGDECLPQYLISKFG</sequence>
<name>A0A0K2UQ46_LEPSM</name>